<dbReference type="AlphaFoldDB" id="A0A165D187"/>
<dbReference type="InParanoid" id="A0A165D187"/>
<evidence type="ECO:0000313" key="2">
    <source>
        <dbReference type="EMBL" id="KZT03938.1"/>
    </source>
</evidence>
<sequence>MKRKPAKQALQTQQQYAIVVFRSSCPYNNVRDRLSTTTDSMERETTHEMKIPTIIITPPLPSPTALPNCMLAALETIACPKATEATHLSESARNAIITANKNELYRNESERNDKALPIPRATENVTRTLNTDKGMYRKSHPAAGSTSQNCEDDSDWVIIPFVRARPGAWSLPNASYMAHAEESTHTALNRRDASCKHDQKSTHRTTVSDGTLADSATHPLPRRIPRNHRRQGNAEWRYAIYISSAVWPTGSRPIGHKHFNAGRLFKLGPG</sequence>
<feature type="compositionally biased region" description="Basic and acidic residues" evidence="1">
    <location>
        <begin position="182"/>
        <end position="201"/>
    </location>
</feature>
<evidence type="ECO:0000313" key="3">
    <source>
        <dbReference type="Proteomes" id="UP000076871"/>
    </source>
</evidence>
<protein>
    <submittedName>
        <fullName evidence="2">Uncharacterized protein</fullName>
    </submittedName>
</protein>
<feature type="compositionally biased region" description="Basic residues" evidence="1">
    <location>
        <begin position="220"/>
        <end position="229"/>
    </location>
</feature>
<evidence type="ECO:0000256" key="1">
    <source>
        <dbReference type="SAM" id="MobiDB-lite"/>
    </source>
</evidence>
<gene>
    <name evidence="2" type="ORF">LAESUDRAFT_761531</name>
</gene>
<feature type="region of interest" description="Disordered" evidence="1">
    <location>
        <begin position="182"/>
        <end position="229"/>
    </location>
</feature>
<dbReference type="EMBL" id="KV427640">
    <property type="protein sequence ID" value="KZT03938.1"/>
    <property type="molecule type" value="Genomic_DNA"/>
</dbReference>
<keyword evidence="3" id="KW-1185">Reference proteome</keyword>
<name>A0A165D187_9APHY</name>
<dbReference type="Proteomes" id="UP000076871">
    <property type="component" value="Unassembled WGS sequence"/>
</dbReference>
<organism evidence="2 3">
    <name type="scientific">Laetiporus sulphureus 93-53</name>
    <dbReference type="NCBI Taxonomy" id="1314785"/>
    <lineage>
        <taxon>Eukaryota</taxon>
        <taxon>Fungi</taxon>
        <taxon>Dikarya</taxon>
        <taxon>Basidiomycota</taxon>
        <taxon>Agaricomycotina</taxon>
        <taxon>Agaricomycetes</taxon>
        <taxon>Polyporales</taxon>
        <taxon>Laetiporus</taxon>
    </lineage>
</organism>
<dbReference type="RefSeq" id="XP_040761678.1">
    <property type="nucleotide sequence ID" value="XM_040912937.1"/>
</dbReference>
<accession>A0A165D187</accession>
<reference evidence="2 3" key="1">
    <citation type="journal article" date="2016" name="Mol. Biol. Evol.">
        <title>Comparative Genomics of Early-Diverging Mushroom-Forming Fungi Provides Insights into the Origins of Lignocellulose Decay Capabilities.</title>
        <authorList>
            <person name="Nagy L.G."/>
            <person name="Riley R."/>
            <person name="Tritt A."/>
            <person name="Adam C."/>
            <person name="Daum C."/>
            <person name="Floudas D."/>
            <person name="Sun H."/>
            <person name="Yadav J.S."/>
            <person name="Pangilinan J."/>
            <person name="Larsson K.H."/>
            <person name="Matsuura K."/>
            <person name="Barry K."/>
            <person name="Labutti K."/>
            <person name="Kuo R."/>
            <person name="Ohm R.A."/>
            <person name="Bhattacharya S.S."/>
            <person name="Shirouzu T."/>
            <person name="Yoshinaga Y."/>
            <person name="Martin F.M."/>
            <person name="Grigoriev I.V."/>
            <person name="Hibbett D.S."/>
        </authorList>
    </citation>
    <scope>NUCLEOTIDE SEQUENCE [LARGE SCALE GENOMIC DNA]</scope>
    <source>
        <strain evidence="2 3">93-53</strain>
    </source>
</reference>
<proteinExistence type="predicted"/>
<dbReference type="GeneID" id="63829965"/>